<proteinExistence type="predicted"/>
<keyword evidence="2" id="KW-1185">Reference proteome</keyword>
<comment type="caution">
    <text evidence="1">The sequence shown here is derived from an EMBL/GenBank/DDBJ whole genome shotgun (WGS) entry which is preliminary data.</text>
</comment>
<evidence type="ECO:0000313" key="1">
    <source>
        <dbReference type="EMBL" id="CAI9621899.1"/>
    </source>
</evidence>
<gene>
    <name evidence="1" type="ORF">SPARVUS_LOCUS16206849</name>
</gene>
<protein>
    <submittedName>
        <fullName evidence="1">Uncharacterized protein</fullName>
    </submittedName>
</protein>
<reference evidence="1" key="1">
    <citation type="submission" date="2023-05" db="EMBL/GenBank/DDBJ databases">
        <authorList>
            <person name="Stuckert A."/>
        </authorList>
    </citation>
    <scope>NUCLEOTIDE SEQUENCE</scope>
</reference>
<accession>A0ABN9HJD6</accession>
<dbReference type="Proteomes" id="UP001162483">
    <property type="component" value="Unassembled WGS sequence"/>
</dbReference>
<evidence type="ECO:0000313" key="2">
    <source>
        <dbReference type="Proteomes" id="UP001162483"/>
    </source>
</evidence>
<dbReference type="EMBL" id="CATNWA010021237">
    <property type="protein sequence ID" value="CAI9621899.1"/>
    <property type="molecule type" value="Genomic_DNA"/>
</dbReference>
<sequence length="99" mass="11017">MQNQSINRCLVPLLSSAFLAAITFLSLNRIRVLHNQLHLAAALVTEGRFHTWMSSDSQLTHGPLFTMLQNMASLSPSCFSLNSVSETPPLHEYTNIYAV</sequence>
<organism evidence="1 2">
    <name type="scientific">Staurois parvus</name>
    <dbReference type="NCBI Taxonomy" id="386267"/>
    <lineage>
        <taxon>Eukaryota</taxon>
        <taxon>Metazoa</taxon>
        <taxon>Chordata</taxon>
        <taxon>Craniata</taxon>
        <taxon>Vertebrata</taxon>
        <taxon>Euteleostomi</taxon>
        <taxon>Amphibia</taxon>
        <taxon>Batrachia</taxon>
        <taxon>Anura</taxon>
        <taxon>Neobatrachia</taxon>
        <taxon>Ranoidea</taxon>
        <taxon>Ranidae</taxon>
        <taxon>Staurois</taxon>
    </lineage>
</organism>
<name>A0ABN9HJD6_9NEOB</name>